<keyword evidence="3" id="KW-0479">Metal-binding</keyword>
<evidence type="ECO:0000256" key="6">
    <source>
        <dbReference type="ARBA" id="ARBA00023239"/>
    </source>
</evidence>
<comment type="caution">
    <text evidence="8">The sequence shown here is derived from an EMBL/GenBank/DDBJ whole genome shotgun (WGS) entry which is preliminary data.</text>
</comment>
<dbReference type="NCBIfam" id="NF004885">
    <property type="entry name" value="PRK06246.1"/>
    <property type="match status" value="1"/>
</dbReference>
<keyword evidence="6" id="KW-0456">Lyase</keyword>
<evidence type="ECO:0000256" key="5">
    <source>
        <dbReference type="ARBA" id="ARBA00023014"/>
    </source>
</evidence>
<name>A0A1F4TRY3_UNCSA</name>
<dbReference type="Pfam" id="PF05681">
    <property type="entry name" value="Fumerase"/>
    <property type="match status" value="1"/>
</dbReference>
<keyword evidence="4" id="KW-0408">Iron</keyword>
<feature type="domain" description="Fe-S hydro-lyase tartrate dehydratase alpha-type catalytic" evidence="7">
    <location>
        <begin position="12"/>
        <end position="279"/>
    </location>
</feature>
<dbReference type="Proteomes" id="UP000178951">
    <property type="component" value="Unassembled WGS sequence"/>
</dbReference>
<dbReference type="PANTHER" id="PTHR30389:SF17">
    <property type="entry name" value="L(+)-TARTRATE DEHYDRATASE SUBUNIT ALPHA-RELATED"/>
    <property type="match status" value="1"/>
</dbReference>
<proteinExistence type="inferred from homology"/>
<dbReference type="STRING" id="1802583.A2311_04605"/>
<evidence type="ECO:0000313" key="9">
    <source>
        <dbReference type="Proteomes" id="UP000178951"/>
    </source>
</evidence>
<dbReference type="AlphaFoldDB" id="A0A1F4TRY3"/>
<dbReference type="PANTHER" id="PTHR30389">
    <property type="entry name" value="FUMARATE HYDRATASE-RELATED"/>
    <property type="match status" value="1"/>
</dbReference>
<evidence type="ECO:0000256" key="3">
    <source>
        <dbReference type="ARBA" id="ARBA00022723"/>
    </source>
</evidence>
<accession>A0A1F4TRY3</accession>
<dbReference type="GO" id="GO:0016829">
    <property type="term" value="F:lyase activity"/>
    <property type="evidence" value="ECO:0007669"/>
    <property type="project" value="UniProtKB-KW"/>
</dbReference>
<dbReference type="InterPro" id="IPR051208">
    <property type="entry name" value="Class-I_Fumarase/Tartrate_DH"/>
</dbReference>
<dbReference type="GO" id="GO:0051539">
    <property type="term" value="F:4 iron, 4 sulfur cluster binding"/>
    <property type="evidence" value="ECO:0007669"/>
    <property type="project" value="UniProtKB-KW"/>
</dbReference>
<evidence type="ECO:0000313" key="8">
    <source>
        <dbReference type="EMBL" id="OGC35451.1"/>
    </source>
</evidence>
<gene>
    <name evidence="8" type="ORF">A2311_04605</name>
</gene>
<dbReference type="InterPro" id="IPR004646">
    <property type="entry name" value="Fe-S_hydro-lyase_TtdA-typ_cat"/>
</dbReference>
<comment type="similarity">
    <text evidence="1">Belongs to the class-I fumarase family.</text>
</comment>
<evidence type="ECO:0000256" key="1">
    <source>
        <dbReference type="ARBA" id="ARBA00008876"/>
    </source>
</evidence>
<evidence type="ECO:0000256" key="2">
    <source>
        <dbReference type="ARBA" id="ARBA00022485"/>
    </source>
</evidence>
<dbReference type="GO" id="GO:0046872">
    <property type="term" value="F:metal ion binding"/>
    <property type="evidence" value="ECO:0007669"/>
    <property type="project" value="UniProtKB-KW"/>
</dbReference>
<evidence type="ECO:0000256" key="4">
    <source>
        <dbReference type="ARBA" id="ARBA00023004"/>
    </source>
</evidence>
<protein>
    <submittedName>
        <fullName evidence="8">Fumarate hydratase</fullName>
    </submittedName>
</protein>
<evidence type="ECO:0000259" key="7">
    <source>
        <dbReference type="Pfam" id="PF05681"/>
    </source>
</evidence>
<organism evidence="8 9">
    <name type="scientific">candidate division WOR-1 bacterium RIFOXYB2_FULL_48_7</name>
    <dbReference type="NCBI Taxonomy" id="1802583"/>
    <lineage>
        <taxon>Bacteria</taxon>
        <taxon>Bacillati</taxon>
        <taxon>Saganbacteria</taxon>
    </lineage>
</organism>
<dbReference type="EMBL" id="MEUF01000027">
    <property type="protein sequence ID" value="OGC35451.1"/>
    <property type="molecule type" value="Genomic_DNA"/>
</dbReference>
<sequence>MREIEAKKIASTVRDLCLEANTNLSEDILAALNKALARETSPSGREIIRQILQNAVIAKKEKLPICQDTGTAIVFVEIGQDVRIINGLLVEAVNEGVSQGYRTGFLRKSQVADPLDRNSNTCDNTPAIIHSELVPGEELKIGLLCKGGGAENRSALKMFNPATSQTEIDEFIIQTVKNAGPNACPPLIVGVGIGSNFDGVALLAKKALLRPVGRHASSPFTAKWEKALLNRINSLNVGPMGLGGTTTALAVNIEKRPCHISSLPVAVNIECHAHRYKEARL</sequence>
<reference evidence="8 9" key="1">
    <citation type="journal article" date="2016" name="Nat. Commun.">
        <title>Thousands of microbial genomes shed light on interconnected biogeochemical processes in an aquifer system.</title>
        <authorList>
            <person name="Anantharaman K."/>
            <person name="Brown C.T."/>
            <person name="Hug L.A."/>
            <person name="Sharon I."/>
            <person name="Castelle C.J."/>
            <person name="Probst A.J."/>
            <person name="Thomas B.C."/>
            <person name="Singh A."/>
            <person name="Wilkins M.J."/>
            <person name="Karaoz U."/>
            <person name="Brodie E.L."/>
            <person name="Williams K.H."/>
            <person name="Hubbard S.S."/>
            <person name="Banfield J.F."/>
        </authorList>
    </citation>
    <scope>NUCLEOTIDE SEQUENCE [LARGE SCALE GENOMIC DNA]</scope>
</reference>
<keyword evidence="2" id="KW-0004">4Fe-4S</keyword>
<dbReference type="NCBIfam" id="TIGR00722">
    <property type="entry name" value="ttdA_fumA_fumB"/>
    <property type="match status" value="1"/>
</dbReference>
<keyword evidence="5" id="KW-0411">Iron-sulfur</keyword>